<dbReference type="InterPro" id="IPR004333">
    <property type="entry name" value="SBP_dom"/>
</dbReference>
<dbReference type="Proteomes" id="UP000327157">
    <property type="component" value="Chromosome 5"/>
</dbReference>
<evidence type="ECO:0000256" key="3">
    <source>
        <dbReference type="ARBA" id="ARBA00022833"/>
    </source>
</evidence>
<reference evidence="7 8" key="3">
    <citation type="submission" date="2019-11" db="EMBL/GenBank/DDBJ databases">
        <title>A de novo genome assembly of a pear dwarfing rootstock.</title>
        <authorList>
            <person name="Wang F."/>
            <person name="Wang J."/>
            <person name="Li S."/>
            <person name="Zhang Y."/>
            <person name="Fang M."/>
            <person name="Ma L."/>
            <person name="Zhao Y."/>
            <person name="Jiang S."/>
        </authorList>
    </citation>
    <scope>NUCLEOTIDE SEQUENCE [LARGE SCALE GENOMIC DNA]</scope>
    <source>
        <strain evidence="7">S2</strain>
        <tissue evidence="7">Leaf</tissue>
    </source>
</reference>
<keyword evidence="3" id="KW-0862">Zinc</keyword>
<dbReference type="Pfam" id="PF03110">
    <property type="entry name" value="SBP"/>
    <property type="match status" value="1"/>
</dbReference>
<name>A0A5N5IC09_9ROSA</name>
<evidence type="ECO:0000256" key="4">
    <source>
        <dbReference type="PROSITE-ProRule" id="PRU00470"/>
    </source>
</evidence>
<dbReference type="GO" id="GO:0003677">
    <property type="term" value="F:DNA binding"/>
    <property type="evidence" value="ECO:0007669"/>
    <property type="project" value="InterPro"/>
</dbReference>
<evidence type="ECO:0000256" key="2">
    <source>
        <dbReference type="ARBA" id="ARBA00022771"/>
    </source>
</evidence>
<feature type="compositionally biased region" description="Basic residues" evidence="5">
    <location>
        <begin position="1"/>
        <end position="13"/>
    </location>
</feature>
<dbReference type="PANTHER" id="PTHR31251:SF226">
    <property type="entry name" value="SQUAMOSA PROMOTER-BINDING-LIKE PROTEIN 6"/>
    <property type="match status" value="1"/>
</dbReference>
<feature type="region of interest" description="Disordered" evidence="5">
    <location>
        <begin position="1"/>
        <end position="70"/>
    </location>
</feature>
<dbReference type="PANTHER" id="PTHR31251">
    <property type="entry name" value="SQUAMOSA PROMOTER-BINDING-LIKE PROTEIN 4"/>
    <property type="match status" value="1"/>
</dbReference>
<feature type="compositionally biased region" description="Acidic residues" evidence="5">
    <location>
        <begin position="18"/>
        <end position="27"/>
    </location>
</feature>
<accession>A0A5N5IC09</accession>
<dbReference type="GO" id="GO:0005634">
    <property type="term" value="C:nucleus"/>
    <property type="evidence" value="ECO:0007669"/>
    <property type="project" value="InterPro"/>
</dbReference>
<dbReference type="PROSITE" id="PS51141">
    <property type="entry name" value="ZF_SBP"/>
    <property type="match status" value="1"/>
</dbReference>
<keyword evidence="1" id="KW-0479">Metal-binding</keyword>
<dbReference type="InterPro" id="IPR036893">
    <property type="entry name" value="SBP_sf"/>
</dbReference>
<dbReference type="Gene3D" id="4.10.1100.10">
    <property type="entry name" value="Transcription factor, SBP-box domain"/>
    <property type="match status" value="1"/>
</dbReference>
<proteinExistence type="predicted"/>
<keyword evidence="2 4" id="KW-0863">Zinc-finger</keyword>
<keyword evidence="8" id="KW-1185">Reference proteome</keyword>
<protein>
    <submittedName>
        <fullName evidence="7">Squamosa promoter-binding-like protein 3</fullName>
    </submittedName>
</protein>
<evidence type="ECO:0000313" key="8">
    <source>
        <dbReference type="Proteomes" id="UP000327157"/>
    </source>
</evidence>
<dbReference type="EMBL" id="SMOL01000004">
    <property type="protein sequence ID" value="KAB2637338.1"/>
    <property type="molecule type" value="Genomic_DNA"/>
</dbReference>
<evidence type="ECO:0000256" key="1">
    <source>
        <dbReference type="ARBA" id="ARBA00022723"/>
    </source>
</evidence>
<dbReference type="GO" id="GO:0008270">
    <property type="term" value="F:zinc ion binding"/>
    <property type="evidence" value="ECO:0007669"/>
    <property type="project" value="UniProtKB-KW"/>
</dbReference>
<dbReference type="OrthoDB" id="514967at2759"/>
<feature type="domain" description="SBP-type" evidence="6">
    <location>
        <begin position="69"/>
        <end position="118"/>
    </location>
</feature>
<gene>
    <name evidence="7" type="ORF">D8674_027872</name>
</gene>
<comment type="caution">
    <text evidence="7">The sequence shown here is derived from an EMBL/GenBank/DDBJ whole genome shotgun (WGS) entry which is preliminary data.</text>
</comment>
<evidence type="ECO:0000313" key="7">
    <source>
        <dbReference type="EMBL" id="KAB2637338.1"/>
    </source>
</evidence>
<reference evidence="7 8" key="1">
    <citation type="submission" date="2019-09" db="EMBL/GenBank/DDBJ databases">
        <authorList>
            <person name="Ou C."/>
        </authorList>
    </citation>
    <scope>NUCLEOTIDE SEQUENCE [LARGE SCALE GENOMIC DNA]</scope>
    <source>
        <strain evidence="7">S2</strain>
        <tissue evidence="7">Leaf</tissue>
    </source>
</reference>
<evidence type="ECO:0000256" key="5">
    <source>
        <dbReference type="SAM" id="MobiDB-lite"/>
    </source>
</evidence>
<dbReference type="AlphaFoldDB" id="A0A5N5IC09"/>
<dbReference type="SUPFAM" id="SSF103612">
    <property type="entry name" value="SBT domain"/>
    <property type="match status" value="1"/>
</dbReference>
<sequence>MESGRAHGKKTWVKYKEEEEGEEEEEESRSGTPSIVDGEDERRDTVMMMNSTAPSPKGRRSGAGGSTAGPCCKVDSCNADLSDLKQYYRRHKVCDVHAKAPAVLMGGFLQRFCQQCSR</sequence>
<reference evidence="8" key="2">
    <citation type="submission" date="2019-10" db="EMBL/GenBank/DDBJ databases">
        <title>A de novo genome assembly of a pear dwarfing rootstock.</title>
        <authorList>
            <person name="Wang F."/>
            <person name="Wang J."/>
            <person name="Li S."/>
            <person name="Zhang Y."/>
            <person name="Fang M."/>
            <person name="Ma L."/>
            <person name="Zhao Y."/>
            <person name="Jiang S."/>
        </authorList>
    </citation>
    <scope>NUCLEOTIDE SEQUENCE [LARGE SCALE GENOMIC DNA]</scope>
</reference>
<organism evidence="7 8">
    <name type="scientific">Pyrus ussuriensis x Pyrus communis</name>
    <dbReference type="NCBI Taxonomy" id="2448454"/>
    <lineage>
        <taxon>Eukaryota</taxon>
        <taxon>Viridiplantae</taxon>
        <taxon>Streptophyta</taxon>
        <taxon>Embryophyta</taxon>
        <taxon>Tracheophyta</taxon>
        <taxon>Spermatophyta</taxon>
        <taxon>Magnoliopsida</taxon>
        <taxon>eudicotyledons</taxon>
        <taxon>Gunneridae</taxon>
        <taxon>Pentapetalae</taxon>
        <taxon>rosids</taxon>
        <taxon>fabids</taxon>
        <taxon>Rosales</taxon>
        <taxon>Rosaceae</taxon>
        <taxon>Amygdaloideae</taxon>
        <taxon>Maleae</taxon>
        <taxon>Pyrus</taxon>
    </lineage>
</organism>
<evidence type="ECO:0000259" key="6">
    <source>
        <dbReference type="PROSITE" id="PS51141"/>
    </source>
</evidence>
<dbReference type="InterPro" id="IPR044817">
    <property type="entry name" value="SBP-like"/>
</dbReference>